<accession>A0ABV7F5T8</accession>
<name>A0ABV7F5T8_9BURK</name>
<dbReference type="PROSITE" id="PS50851">
    <property type="entry name" value="CHEW"/>
    <property type="match status" value="1"/>
</dbReference>
<sequence>MNHTAPLQIDNFLPYMRDVIRCEQSLHELNLMWRMIEASAKMNCPLEAKAILPTMAATRAGFNRLEQELVASLVREKVATVLNEIGTKAQYVIDIVVRNLYERTADVGFLATDNELCAFVAGLHQNQDMIRARLRAYRSKYTVYDEIILLDLAGNVLVQIDETTSLEGSADPLIALTLASDKYVETFRVSDLRPGKKKALIYSRRMLHPDTGAVVGVLCLCFNFEQEMAGIFHSHRDPTGRSNMLLLDGDNRVIESADALWIPLGAIVPINLNAAPELMVFGGREYLVRTFAAEGYQGYMGPPGWQGQVMIPVEVAFAGGRSNSMEALDPAISEGLLSHAQSFCPPLYEIMVAAESIRRVVWNGQVMTAGQHGELLNLKTILDQISETGSRSNELFAKSIGDLYETVLASSLRDSEFVSHLLVDLLDRNLYERSDDCRWWALTPELRSALACPERDRGMIERIIGILEYINRLYTVYTRIFVYDHTGCIVACTNPEQEGSSVIGTSIDAATLAQVRALRTEQDYHVSSFTPTPLYGDAPTYVYHAAIRDPVDDLRVVGGIGIVFDSAPEFSAMLHGGLGGKENITAFFVNRQGVVISSTDPTRPVGARLEVDSALLALPNGCSASRIVIHDGHYAILGCTVSCGYREFKVSGGYRDDVLAVVFNSFGAVRERNGMNAKADTALMTDLMETNGREFATFFIDGSLFALPAEYAVEAMPASEVSRVSMDGRAERIGLLAPKHDNENKKFVWVFDLGHLIRGTPSTIDSSSQVIIVRYGDQTLGLLVGELHGVPQFNEAQIIPTPFAGHADGMLVTHVIKANGGRLLIQAVDVAYLFDMLMDREKPLEIRISA</sequence>
<organism evidence="2 3">
    <name type="scientific">Undibacterium arcticum</name>
    <dbReference type="NCBI Taxonomy" id="1762892"/>
    <lineage>
        <taxon>Bacteria</taxon>
        <taxon>Pseudomonadati</taxon>
        <taxon>Pseudomonadota</taxon>
        <taxon>Betaproteobacteria</taxon>
        <taxon>Burkholderiales</taxon>
        <taxon>Oxalobacteraceae</taxon>
        <taxon>Undibacterium</taxon>
    </lineage>
</organism>
<dbReference type="InterPro" id="IPR036061">
    <property type="entry name" value="CheW-like_dom_sf"/>
</dbReference>
<evidence type="ECO:0000313" key="2">
    <source>
        <dbReference type="EMBL" id="MFC3109315.1"/>
    </source>
</evidence>
<dbReference type="RefSeq" id="WP_390324129.1">
    <property type="nucleotide sequence ID" value="NZ_JBHRTP010000048.1"/>
</dbReference>
<proteinExistence type="predicted"/>
<gene>
    <name evidence="2" type="ORF">ACFOFO_15315</name>
</gene>
<dbReference type="SUPFAM" id="SSF50341">
    <property type="entry name" value="CheW-like"/>
    <property type="match status" value="1"/>
</dbReference>
<comment type="caution">
    <text evidence="2">The sequence shown here is derived from an EMBL/GenBank/DDBJ whole genome shotgun (WGS) entry which is preliminary data.</text>
</comment>
<keyword evidence="3" id="KW-1185">Reference proteome</keyword>
<dbReference type="Pfam" id="PF01584">
    <property type="entry name" value="CheW"/>
    <property type="match status" value="1"/>
</dbReference>
<evidence type="ECO:0000313" key="3">
    <source>
        <dbReference type="Proteomes" id="UP001595530"/>
    </source>
</evidence>
<feature type="domain" description="CheW-like" evidence="1">
    <location>
        <begin position="692"/>
        <end position="839"/>
    </location>
</feature>
<dbReference type="Gene3D" id="2.40.50.180">
    <property type="entry name" value="CheA-289, Domain 4"/>
    <property type="match status" value="1"/>
</dbReference>
<dbReference type="SMART" id="SM00260">
    <property type="entry name" value="CheW"/>
    <property type="match status" value="1"/>
</dbReference>
<reference evidence="3" key="1">
    <citation type="journal article" date="2019" name="Int. J. Syst. Evol. Microbiol.">
        <title>The Global Catalogue of Microorganisms (GCM) 10K type strain sequencing project: providing services to taxonomists for standard genome sequencing and annotation.</title>
        <authorList>
            <consortium name="The Broad Institute Genomics Platform"/>
            <consortium name="The Broad Institute Genome Sequencing Center for Infectious Disease"/>
            <person name="Wu L."/>
            <person name="Ma J."/>
        </authorList>
    </citation>
    <scope>NUCLEOTIDE SEQUENCE [LARGE SCALE GENOMIC DNA]</scope>
    <source>
        <strain evidence="3">KCTC 42986</strain>
    </source>
</reference>
<protein>
    <submittedName>
        <fullName evidence="2">Chemotaxis protein CheW</fullName>
    </submittedName>
</protein>
<dbReference type="Proteomes" id="UP001595530">
    <property type="component" value="Unassembled WGS sequence"/>
</dbReference>
<dbReference type="InterPro" id="IPR002545">
    <property type="entry name" value="CheW-lke_dom"/>
</dbReference>
<dbReference type="EMBL" id="JBHRTP010000048">
    <property type="protein sequence ID" value="MFC3109315.1"/>
    <property type="molecule type" value="Genomic_DNA"/>
</dbReference>
<evidence type="ECO:0000259" key="1">
    <source>
        <dbReference type="PROSITE" id="PS50851"/>
    </source>
</evidence>